<dbReference type="Pfam" id="PF00078">
    <property type="entry name" value="RVT_1"/>
    <property type="match status" value="1"/>
</dbReference>
<accession>A0A803SPA4</accession>
<proteinExistence type="predicted"/>
<feature type="domain" description="Reverse transcriptase" evidence="3">
    <location>
        <begin position="656"/>
        <end position="927"/>
    </location>
</feature>
<sequence>MAYRLRSEKELRDTKTLQKRASISEESQLKEMTDTILRELQRMQEKQEMYQKIAQEQMADFRREIKTELKGMKQEIEGLNQELKELKIDKIDLQNSHERLQGEVRTLDSKTTKLEVKQEWLESKELEYQLRFRNVWEDVKENIRKIITEIIADSLQCTIEEADDRTDRIYRINTNYARRNKTPRDIIVNFTKKIFRDEMLKANNEHPIYKGKRIVVLKEYPTETLNRRRKYLFLVDELKKQNLRFRWEKAEGLMTTYKGQKHWITSEGKAENFYKKIKKDREERGKEDVQGKVGESEEQEYRWKKANRKTHLISNKEIDNMIMMGDFNGVLNYEIDKNPGKGHRKKTYKGTLPKDLQNLKEEYNLVDIWRLHHEGERDYTFFSERHKIYSDHCPLELTLNQNKNSWRWRLDSNLLKKKEDIETNRKLLEEFFTINNNQETPPNIIWDASKATMRGYLIQQGARKKRERQEQLNLIVGKIIQLEKELKVNPKNQKILKELKLYQKKREFLELEQRANQLKFVKQNYFENANKPGRWLSRKLRRKKEATYINKIKLEDKIYVTEKEILNQFLKFYSKLYEKDEVEKENISKYLGKLYLQKIKEEDRERLNKEISGNEIQKAIKKLDGTKSPGPDGISAIYYKTFEKELTPHLQKIMNLIREVKNMPDSWKEALITVIHKENTDQEDIKNYRPISLLNVDYKIFSSIMADRLKNFLENWINQDQTGFLPNRQIKDNVRMVINLIDYYEKNIQREVLFIAIDAEKAFDRVNWDFFKLLAQELDMGHYFRNSLEAIYQNQNAKIRINGQETKLLNIEKGTRQGCPLSPLIFIMTLEILLTNIRDNKELQGANITYKVKAYADDIICFVENPMNTGEKWMEVIKQFGALAGLKINLNKTKALAKNISKRRQEIIANQLGIQLSTKLKYLGIILTSKNIQLLQNNYLKTWNEIKKDLDRWKNLKISLWGRISTIKMNILPRMLYLFQCLPILRNQKNFINWNKDLSKYIWQGKKPRIKMQNLTDDRNRGGFAAPNLKIYYEACNLIWIKDWIQLRNRKILNIEGFDLWVGWHSYLWYERTKIEKNFYNHPIRSALIKTWQKYKTRMYSRTPKWISPLEAVQRRLMGWNSWPKYEDLLKKQGPNWILKSHQELLEGKIKVSWLQYGQLREYFKRDGPIGFMDKNNLWDRVLFTDEKLISKIYKILLEWETETNYIKNCMTKWSKNIARPILLEEWEACWIRKLKLTYALELKENWMKLFYRWYMTPKKLGYINKNLNTNCWKCGREEGGFYHLWWKCCKAREYWTMIHNNIQKILEAKFIQLPETYLLGISKLQAGSNDEKLMIFLTTAARIVYARHWRQKEVPTKTEWLVKVLEIKNMDRLTFLLAKQKGTPRTETMWQQVDRYINKNKYIDIRINKQTIKHPKHPTTEIEKNRTLKGTEESNEDCKKRWTKQNPSLYDASRKVSYVFNPLSIFFPFPFFFFFSVRLL</sequence>
<dbReference type="InterPro" id="IPR000477">
    <property type="entry name" value="RT_dom"/>
</dbReference>
<organism evidence="4 5">
    <name type="scientific">Anolis carolinensis</name>
    <name type="common">Green anole</name>
    <name type="synonym">American chameleon</name>
    <dbReference type="NCBI Taxonomy" id="28377"/>
    <lineage>
        <taxon>Eukaryota</taxon>
        <taxon>Metazoa</taxon>
        <taxon>Chordata</taxon>
        <taxon>Craniata</taxon>
        <taxon>Vertebrata</taxon>
        <taxon>Euteleostomi</taxon>
        <taxon>Lepidosauria</taxon>
        <taxon>Squamata</taxon>
        <taxon>Bifurcata</taxon>
        <taxon>Unidentata</taxon>
        <taxon>Episquamata</taxon>
        <taxon>Toxicofera</taxon>
        <taxon>Iguania</taxon>
        <taxon>Dactyloidae</taxon>
        <taxon>Anolis</taxon>
    </lineage>
</organism>
<dbReference type="Gene3D" id="3.30.70.1820">
    <property type="entry name" value="L1 transposable element, RRM domain"/>
    <property type="match status" value="1"/>
</dbReference>
<name>A0A803SPA4_ANOCA</name>
<evidence type="ECO:0000313" key="5">
    <source>
        <dbReference type="Proteomes" id="UP000001646"/>
    </source>
</evidence>
<evidence type="ECO:0000256" key="2">
    <source>
        <dbReference type="SAM" id="Phobius"/>
    </source>
</evidence>
<feature type="transmembrane region" description="Helical" evidence="2">
    <location>
        <begin position="1459"/>
        <end position="1478"/>
    </location>
</feature>
<keyword evidence="5" id="KW-1185">Reference proteome</keyword>
<reference evidence="4" key="3">
    <citation type="submission" date="2025-09" db="UniProtKB">
        <authorList>
            <consortium name="Ensembl"/>
        </authorList>
    </citation>
    <scope>IDENTIFICATION</scope>
</reference>
<keyword evidence="2" id="KW-0812">Transmembrane</keyword>
<keyword evidence="1" id="KW-0175">Coiled coil</keyword>
<evidence type="ECO:0000259" key="3">
    <source>
        <dbReference type="PROSITE" id="PS50878"/>
    </source>
</evidence>
<reference evidence="4" key="2">
    <citation type="submission" date="2025-08" db="UniProtKB">
        <authorList>
            <consortium name="Ensembl"/>
        </authorList>
    </citation>
    <scope>IDENTIFICATION</scope>
</reference>
<dbReference type="InterPro" id="IPR036691">
    <property type="entry name" value="Endo/exonu/phosph_ase_sf"/>
</dbReference>
<dbReference type="InParanoid" id="A0A803SPA4"/>
<dbReference type="Proteomes" id="UP000001646">
    <property type="component" value="Unplaced"/>
</dbReference>
<dbReference type="GeneTree" id="ENSGT01150000286916"/>
<evidence type="ECO:0000256" key="1">
    <source>
        <dbReference type="SAM" id="Coils"/>
    </source>
</evidence>
<reference evidence="4" key="1">
    <citation type="submission" date="2009-12" db="EMBL/GenBank/DDBJ databases">
        <title>The Genome Sequence of Anolis carolinensis (Green Anole Lizard).</title>
        <authorList>
            <consortium name="The Genome Sequencing Platform"/>
            <person name="Di Palma F."/>
            <person name="Alfoldi J."/>
            <person name="Heiman D."/>
            <person name="Young S."/>
            <person name="Grabherr M."/>
            <person name="Johnson J."/>
            <person name="Lander E.S."/>
            <person name="Lindblad-Toh K."/>
        </authorList>
    </citation>
    <scope>NUCLEOTIDE SEQUENCE [LARGE SCALE GENOMIC DNA]</scope>
    <source>
        <strain evidence="4">JBL SC #1</strain>
    </source>
</reference>
<keyword evidence="2" id="KW-0472">Membrane</keyword>
<dbReference type="PROSITE" id="PS50878">
    <property type="entry name" value="RT_POL"/>
    <property type="match status" value="1"/>
</dbReference>
<feature type="coiled-coil region" evidence="1">
    <location>
        <begin position="62"/>
        <end position="103"/>
    </location>
</feature>
<dbReference type="Pfam" id="PF02994">
    <property type="entry name" value="Transposase_22"/>
    <property type="match status" value="1"/>
</dbReference>
<dbReference type="InterPro" id="IPR043636">
    <property type="entry name" value="L1_RRM_dom"/>
</dbReference>
<keyword evidence="2" id="KW-1133">Transmembrane helix</keyword>
<dbReference type="Gene3D" id="3.60.10.10">
    <property type="entry name" value="Endonuclease/exonuclease/phosphatase"/>
    <property type="match status" value="1"/>
</dbReference>
<evidence type="ECO:0000313" key="4">
    <source>
        <dbReference type="Ensembl" id="ENSACAP00000024794.1"/>
    </source>
</evidence>
<dbReference type="Ensembl" id="ENSACAT00000051740.1">
    <property type="protein sequence ID" value="ENSACAP00000024794.1"/>
    <property type="gene ID" value="ENSACAG00000044840.1"/>
</dbReference>
<dbReference type="SUPFAM" id="SSF56219">
    <property type="entry name" value="DNase I-like"/>
    <property type="match status" value="1"/>
</dbReference>
<protein>
    <recommendedName>
        <fullName evidence="3">Reverse transcriptase domain-containing protein</fullName>
    </recommendedName>
</protein>
<dbReference type="PANTHER" id="PTHR31635">
    <property type="entry name" value="REVERSE TRANSCRIPTASE DOMAIN-CONTAINING PROTEIN-RELATED"/>
    <property type="match status" value="1"/>
</dbReference>
<dbReference type="SUPFAM" id="SSF56672">
    <property type="entry name" value="DNA/RNA polymerases"/>
    <property type="match status" value="1"/>
</dbReference>
<dbReference type="InterPro" id="IPR043502">
    <property type="entry name" value="DNA/RNA_pol_sf"/>
</dbReference>
<dbReference type="CDD" id="cd01650">
    <property type="entry name" value="RT_nLTR_like"/>
    <property type="match status" value="1"/>
</dbReference>
<dbReference type="PANTHER" id="PTHR31635:SF196">
    <property type="entry name" value="REVERSE TRANSCRIPTASE DOMAIN-CONTAINING PROTEIN-RELATED"/>
    <property type="match status" value="1"/>
</dbReference>